<keyword evidence="1" id="KW-0812">Transmembrane</keyword>
<comment type="caution">
    <text evidence="2">The sequence shown here is derived from an EMBL/GenBank/DDBJ whole genome shotgun (WGS) entry which is preliminary data.</text>
</comment>
<dbReference type="RefSeq" id="WP_035315194.1">
    <property type="nucleotide sequence ID" value="NZ_AODH01000042.1"/>
</dbReference>
<dbReference type="AlphaFoldDB" id="W7CD29"/>
<name>W7CD29_9LIST</name>
<keyword evidence="1" id="KW-1133">Transmembrane helix</keyword>
<organism evidence="2 3">
    <name type="scientific">Brochothrix campestris FSL F6-1037</name>
    <dbReference type="NCBI Taxonomy" id="1265861"/>
    <lineage>
        <taxon>Bacteria</taxon>
        <taxon>Bacillati</taxon>
        <taxon>Bacillota</taxon>
        <taxon>Bacilli</taxon>
        <taxon>Bacillales</taxon>
        <taxon>Listeriaceae</taxon>
        <taxon>Brochothrix</taxon>
    </lineage>
</organism>
<feature type="transmembrane region" description="Helical" evidence="1">
    <location>
        <begin position="37"/>
        <end position="57"/>
    </location>
</feature>
<proteinExistence type="predicted"/>
<feature type="transmembrane region" description="Helical" evidence="1">
    <location>
        <begin position="6"/>
        <end position="25"/>
    </location>
</feature>
<protein>
    <submittedName>
        <fullName evidence="2">Uncharacterized protein</fullName>
    </submittedName>
</protein>
<evidence type="ECO:0000256" key="1">
    <source>
        <dbReference type="SAM" id="Phobius"/>
    </source>
</evidence>
<keyword evidence="1" id="KW-0472">Membrane</keyword>
<dbReference type="STRING" id="1265861.BCAMP_10090"/>
<reference evidence="2 3" key="1">
    <citation type="submission" date="2012-12" db="EMBL/GenBank/DDBJ databases">
        <title>Novel taxa of Listeriaceae from agricultural environments in the United States.</title>
        <authorList>
            <person name="den Bakker H.C."/>
            <person name="Allred A."/>
            <person name="Warchocki S."/>
            <person name="Wright E.M."/>
            <person name="Burrell A."/>
            <person name="Nightingale K.K."/>
            <person name="Kephart D."/>
            <person name="Wiedmann M."/>
        </authorList>
    </citation>
    <scope>NUCLEOTIDE SEQUENCE [LARGE SCALE GENOMIC DNA]</scope>
    <source>
        <strain evidence="2 3">FSL F6-1037</strain>
    </source>
</reference>
<evidence type="ECO:0000313" key="2">
    <source>
        <dbReference type="EMBL" id="EUJ37239.1"/>
    </source>
</evidence>
<dbReference type="EMBL" id="AODH01000042">
    <property type="protein sequence ID" value="EUJ37239.1"/>
    <property type="molecule type" value="Genomic_DNA"/>
</dbReference>
<gene>
    <name evidence="2" type="ORF">BCAMP_10090</name>
</gene>
<dbReference type="OrthoDB" id="2082317at2"/>
<sequence length="148" mass="16571">MNFTFWFIFFSQIAFWFVLFAGFITRYLFKKQRASSIVLYVAVAIDAVLLYATALNIKNGTFATIYHGLSAVFIGVALCCGPSLLAWIDNKFKPADQKELSPTKTLTGKPLAKYKLKQSVRHLYAFCLGSILLVLAVLFIDNSIIVKA</sequence>
<accession>W7CD29</accession>
<keyword evidence="3" id="KW-1185">Reference proteome</keyword>
<dbReference type="Proteomes" id="UP000019243">
    <property type="component" value="Unassembled WGS sequence"/>
</dbReference>
<feature type="transmembrane region" description="Helical" evidence="1">
    <location>
        <begin position="123"/>
        <end position="145"/>
    </location>
</feature>
<evidence type="ECO:0000313" key="3">
    <source>
        <dbReference type="Proteomes" id="UP000019243"/>
    </source>
</evidence>
<feature type="transmembrane region" description="Helical" evidence="1">
    <location>
        <begin position="63"/>
        <end position="88"/>
    </location>
</feature>